<dbReference type="InterPro" id="IPR000477">
    <property type="entry name" value="RT_dom"/>
</dbReference>
<dbReference type="EC" id="3.1.26.4" evidence="2"/>
<dbReference type="Pfam" id="PF00078">
    <property type="entry name" value="RVT_1"/>
    <property type="match status" value="1"/>
</dbReference>
<evidence type="ECO:0000256" key="2">
    <source>
        <dbReference type="ARBA" id="ARBA00012180"/>
    </source>
</evidence>
<dbReference type="Gene3D" id="3.10.10.10">
    <property type="entry name" value="HIV Type 1 Reverse Transcriptase, subunit A, domain 1"/>
    <property type="match status" value="1"/>
</dbReference>
<dbReference type="Proteomes" id="UP001221898">
    <property type="component" value="Unassembled WGS sequence"/>
</dbReference>
<dbReference type="InterPro" id="IPR043128">
    <property type="entry name" value="Rev_trsase/Diguanyl_cyclase"/>
</dbReference>
<comment type="caution">
    <text evidence="4">The sequence shown here is derived from an EMBL/GenBank/DDBJ whole genome shotgun (WGS) entry which is preliminary data.</text>
</comment>
<dbReference type="InterPro" id="IPR043502">
    <property type="entry name" value="DNA/RNA_pol_sf"/>
</dbReference>
<dbReference type="AlphaFoldDB" id="A0AAD7WKY3"/>
<dbReference type="PANTHER" id="PTHR33050:SF7">
    <property type="entry name" value="RIBONUCLEASE H"/>
    <property type="match status" value="1"/>
</dbReference>
<name>A0AAD7WKY3_9TELE</name>
<sequence length="190" mass="21412">MDTIVAAMALPDKEIIWKNPRLASGPPGVHDDDPRVTYGSRSSLGRFTDAAMLLQEYLQKLLPQITEWGQDVLQEAIKKGGGFRLILNLRDFNRCLEVLKFKMLAPARVLKVISSGLWFTSLDLKDAYFHIPVHPVHWTYLRFAFEGVAFELKVLPFGLSLAPRTFTKCMDAVLAPLTAWGILILNDLDD</sequence>
<reference evidence="4" key="1">
    <citation type="journal article" date="2023" name="Science">
        <title>Genome structures resolve the early diversification of teleost fishes.</title>
        <authorList>
            <person name="Parey E."/>
            <person name="Louis A."/>
            <person name="Montfort J."/>
            <person name="Bouchez O."/>
            <person name="Roques C."/>
            <person name="Iampietro C."/>
            <person name="Lluch J."/>
            <person name="Castinel A."/>
            <person name="Donnadieu C."/>
            <person name="Desvignes T."/>
            <person name="Floi Bucao C."/>
            <person name="Jouanno E."/>
            <person name="Wen M."/>
            <person name="Mejri S."/>
            <person name="Dirks R."/>
            <person name="Jansen H."/>
            <person name="Henkel C."/>
            <person name="Chen W.J."/>
            <person name="Zahm M."/>
            <person name="Cabau C."/>
            <person name="Klopp C."/>
            <person name="Thompson A.W."/>
            <person name="Robinson-Rechavi M."/>
            <person name="Braasch I."/>
            <person name="Lecointre G."/>
            <person name="Bobe J."/>
            <person name="Postlethwait J.H."/>
            <person name="Berthelot C."/>
            <person name="Roest Crollius H."/>
            <person name="Guiguen Y."/>
        </authorList>
    </citation>
    <scope>NUCLEOTIDE SEQUENCE</scope>
    <source>
        <strain evidence="4">NC1722</strain>
    </source>
</reference>
<gene>
    <name evidence="4" type="ORF">AAFF_G00391650</name>
</gene>
<evidence type="ECO:0000313" key="4">
    <source>
        <dbReference type="EMBL" id="KAJ8400811.1"/>
    </source>
</evidence>
<dbReference type="InterPro" id="IPR052055">
    <property type="entry name" value="Hepadnavirus_pol/RT"/>
</dbReference>
<dbReference type="CDD" id="cd03714">
    <property type="entry name" value="RT_DIRS1"/>
    <property type="match status" value="1"/>
</dbReference>
<dbReference type="PANTHER" id="PTHR33050">
    <property type="entry name" value="REVERSE TRANSCRIPTASE DOMAIN-CONTAINING PROTEIN"/>
    <property type="match status" value="1"/>
</dbReference>
<evidence type="ECO:0000259" key="3">
    <source>
        <dbReference type="PROSITE" id="PS50878"/>
    </source>
</evidence>
<accession>A0AAD7WKY3</accession>
<dbReference type="SUPFAM" id="SSF56672">
    <property type="entry name" value="DNA/RNA polymerases"/>
    <property type="match status" value="1"/>
</dbReference>
<proteinExistence type="inferred from homology"/>
<keyword evidence="5" id="KW-1185">Reference proteome</keyword>
<organism evidence="4 5">
    <name type="scientific">Aldrovandia affinis</name>
    <dbReference type="NCBI Taxonomy" id="143900"/>
    <lineage>
        <taxon>Eukaryota</taxon>
        <taxon>Metazoa</taxon>
        <taxon>Chordata</taxon>
        <taxon>Craniata</taxon>
        <taxon>Vertebrata</taxon>
        <taxon>Euteleostomi</taxon>
        <taxon>Actinopterygii</taxon>
        <taxon>Neopterygii</taxon>
        <taxon>Teleostei</taxon>
        <taxon>Notacanthiformes</taxon>
        <taxon>Halosauridae</taxon>
        <taxon>Aldrovandia</taxon>
    </lineage>
</organism>
<dbReference type="GO" id="GO:0004523">
    <property type="term" value="F:RNA-DNA hybrid ribonuclease activity"/>
    <property type="evidence" value="ECO:0007669"/>
    <property type="project" value="UniProtKB-EC"/>
</dbReference>
<dbReference type="EMBL" id="JAINUG010000074">
    <property type="protein sequence ID" value="KAJ8400811.1"/>
    <property type="molecule type" value="Genomic_DNA"/>
</dbReference>
<evidence type="ECO:0000256" key="1">
    <source>
        <dbReference type="ARBA" id="ARBA00010879"/>
    </source>
</evidence>
<comment type="similarity">
    <text evidence="1">Belongs to the beta type-B retroviral polymerase family. HERV class-II K(HML-2) pol subfamily.</text>
</comment>
<dbReference type="PROSITE" id="PS50878">
    <property type="entry name" value="RT_POL"/>
    <property type="match status" value="1"/>
</dbReference>
<evidence type="ECO:0000313" key="5">
    <source>
        <dbReference type="Proteomes" id="UP001221898"/>
    </source>
</evidence>
<feature type="domain" description="Reverse transcriptase" evidence="3">
    <location>
        <begin position="57"/>
        <end position="190"/>
    </location>
</feature>
<protein>
    <recommendedName>
        <fullName evidence="2">ribonuclease H</fullName>
        <ecNumber evidence="2">3.1.26.4</ecNumber>
    </recommendedName>
</protein>
<dbReference type="Gene3D" id="3.30.70.270">
    <property type="match status" value="1"/>
</dbReference>